<dbReference type="Proteomes" id="UP000265419">
    <property type="component" value="Unassembled WGS sequence"/>
</dbReference>
<dbReference type="Pfam" id="PF12974">
    <property type="entry name" value="Phosphonate-bd"/>
    <property type="match status" value="1"/>
</dbReference>
<protein>
    <submittedName>
        <fullName evidence="3">Phosphate/phosphite/phosphonate ABC transporter substrate-binding protein</fullName>
    </submittedName>
</protein>
<dbReference type="AlphaFoldDB" id="A0A399JDC2"/>
<comment type="similarity">
    <text evidence="1">Belongs to the phosphate/phosphite/phosphonate binding protein family.</text>
</comment>
<evidence type="ECO:0000256" key="1">
    <source>
        <dbReference type="ARBA" id="ARBA00007162"/>
    </source>
</evidence>
<dbReference type="GO" id="GO:0043190">
    <property type="term" value="C:ATP-binding cassette (ABC) transporter complex"/>
    <property type="evidence" value="ECO:0007669"/>
    <property type="project" value="InterPro"/>
</dbReference>
<proteinExistence type="inferred from homology"/>
<keyword evidence="4" id="KW-1185">Reference proteome</keyword>
<gene>
    <name evidence="3" type="primary">phnD</name>
    <name evidence="3" type="ORF">DWB68_09635</name>
</gene>
<name>A0A399JDC2_9MICC</name>
<dbReference type="PANTHER" id="PTHR35841:SF1">
    <property type="entry name" value="PHOSPHONATES-BINDING PERIPLASMIC PROTEIN"/>
    <property type="match status" value="1"/>
</dbReference>
<dbReference type="GO" id="GO:0055085">
    <property type="term" value="P:transmembrane transport"/>
    <property type="evidence" value="ECO:0007669"/>
    <property type="project" value="InterPro"/>
</dbReference>
<dbReference type="EMBL" id="QQXK01000017">
    <property type="protein sequence ID" value="RII42032.1"/>
    <property type="molecule type" value="Genomic_DNA"/>
</dbReference>
<comment type="caution">
    <text evidence="3">The sequence shown here is derived from an EMBL/GenBank/DDBJ whole genome shotgun (WGS) entry which is preliminary data.</text>
</comment>
<keyword evidence="2" id="KW-0732">Signal</keyword>
<dbReference type="Gene3D" id="3.40.190.10">
    <property type="entry name" value="Periplasmic binding protein-like II"/>
    <property type="match status" value="2"/>
</dbReference>
<dbReference type="SUPFAM" id="SSF53850">
    <property type="entry name" value="Periplasmic binding protein-like II"/>
    <property type="match status" value="1"/>
</dbReference>
<dbReference type="InterPro" id="IPR005770">
    <property type="entry name" value="PhnD"/>
</dbReference>
<evidence type="ECO:0000313" key="4">
    <source>
        <dbReference type="Proteomes" id="UP000265419"/>
    </source>
</evidence>
<organism evidence="3 4">
    <name type="scientific">Galactobacter valiniphilus</name>
    <dbReference type="NCBI Taxonomy" id="2676122"/>
    <lineage>
        <taxon>Bacteria</taxon>
        <taxon>Bacillati</taxon>
        <taxon>Actinomycetota</taxon>
        <taxon>Actinomycetes</taxon>
        <taxon>Micrococcales</taxon>
        <taxon>Micrococcaceae</taxon>
        <taxon>Galactobacter</taxon>
    </lineage>
</organism>
<dbReference type="PANTHER" id="PTHR35841">
    <property type="entry name" value="PHOSPHONATES-BINDING PERIPLASMIC PROTEIN"/>
    <property type="match status" value="1"/>
</dbReference>
<reference evidence="3 4" key="1">
    <citation type="submission" date="2018-07" db="EMBL/GenBank/DDBJ databases">
        <title>Arthrobacter sp. nov., isolated from raw cow's milk with high bacterial count.</title>
        <authorList>
            <person name="Hahne J."/>
            <person name="Isele D."/>
            <person name="Lipski A."/>
        </authorList>
    </citation>
    <scope>NUCLEOTIDE SEQUENCE [LARGE SCALE GENOMIC DNA]</scope>
    <source>
        <strain evidence="3 4">JZ R-35</strain>
    </source>
</reference>
<evidence type="ECO:0000256" key="2">
    <source>
        <dbReference type="ARBA" id="ARBA00022729"/>
    </source>
</evidence>
<accession>A0A399JDC2</accession>
<sequence length="318" mass="32904">MGTAPAERTPPVATPAALHSTKSRRSLAFLAIAALPLTAALSACGGSADASNANNQKPTELVFAMPPGTEDGELGKETELVKGYIAEAAGVEVKQETPADYLGVVEAVRQGHVDVALMSPFATSLAVKNGSVDALIVWKSPGDKPASHCYSSPGSGINTLEDVKGKKVAFVDPGSSTGYFMPKAMFVKAGLEDGKDYQSTFAGGHDSALLALTNHSVDVACSSIADRIIEAGAIKASDLQEIGATDPLPLGVSIVVNKDLDAETRTKIANELATKMSGNKDLTLLGGLTDYVIEPGADVYQPLYDVAEAAGVNLEDMR</sequence>
<evidence type="ECO:0000313" key="3">
    <source>
        <dbReference type="EMBL" id="RII42032.1"/>
    </source>
</evidence>
<dbReference type="NCBIfam" id="TIGR01098">
    <property type="entry name" value="3A0109s03R"/>
    <property type="match status" value="1"/>
</dbReference>